<dbReference type="InterPro" id="IPR013218">
    <property type="entry name" value="Dsn1/Mis13"/>
</dbReference>
<dbReference type="STRING" id="69771.A0A1V6PK75"/>
<dbReference type="GO" id="GO:0051301">
    <property type="term" value="P:cell division"/>
    <property type="evidence" value="ECO:0007669"/>
    <property type="project" value="InterPro"/>
</dbReference>
<dbReference type="OMA" id="RAMGDKP"/>
<keyword evidence="3" id="KW-1185">Reference proteome</keyword>
<dbReference type="EMBL" id="MDYL01000003">
    <property type="protein sequence ID" value="OQD76946.1"/>
    <property type="molecule type" value="Genomic_DNA"/>
</dbReference>
<dbReference type="Proteomes" id="UP000191522">
    <property type="component" value="Unassembled WGS sequence"/>
</dbReference>
<dbReference type="OrthoDB" id="3364649at2759"/>
<feature type="region of interest" description="Disordered" evidence="1">
    <location>
        <begin position="24"/>
        <end position="251"/>
    </location>
</feature>
<feature type="compositionally biased region" description="Basic and acidic residues" evidence="1">
    <location>
        <begin position="225"/>
        <end position="235"/>
    </location>
</feature>
<feature type="compositionally biased region" description="Basic and acidic residues" evidence="1">
    <location>
        <begin position="171"/>
        <end position="183"/>
    </location>
</feature>
<evidence type="ECO:0000313" key="2">
    <source>
        <dbReference type="EMBL" id="OQD76946.1"/>
    </source>
</evidence>
<dbReference type="GO" id="GO:0000444">
    <property type="term" value="C:MIS12/MIND type complex"/>
    <property type="evidence" value="ECO:0007669"/>
    <property type="project" value="InterPro"/>
</dbReference>
<feature type="compositionally biased region" description="Basic and acidic residues" evidence="1">
    <location>
        <begin position="394"/>
        <end position="405"/>
    </location>
</feature>
<feature type="region of interest" description="Disordered" evidence="1">
    <location>
        <begin position="380"/>
        <end position="413"/>
    </location>
</feature>
<dbReference type="PANTHER" id="PTHR14778">
    <property type="entry name" value="KINETOCHORE-ASSOCIATED PROTEIN DSN1 HOMOLOG"/>
    <property type="match status" value="1"/>
</dbReference>
<evidence type="ECO:0000313" key="3">
    <source>
        <dbReference type="Proteomes" id="UP000191522"/>
    </source>
</evidence>
<reference evidence="3" key="1">
    <citation type="journal article" date="2017" name="Nat. Microbiol.">
        <title>Global analysis of biosynthetic gene clusters reveals vast potential of secondary metabolite production in Penicillium species.</title>
        <authorList>
            <person name="Nielsen J.C."/>
            <person name="Grijseels S."/>
            <person name="Prigent S."/>
            <person name="Ji B."/>
            <person name="Dainat J."/>
            <person name="Nielsen K.F."/>
            <person name="Frisvad J.C."/>
            <person name="Workman M."/>
            <person name="Nielsen J."/>
        </authorList>
    </citation>
    <scope>NUCLEOTIDE SEQUENCE [LARGE SCALE GENOMIC DNA]</scope>
    <source>
        <strain evidence="3">IBT 11843</strain>
    </source>
</reference>
<feature type="compositionally biased region" description="Polar residues" evidence="1">
    <location>
        <begin position="160"/>
        <end position="170"/>
    </location>
</feature>
<name>A0A1V6PK75_PENDC</name>
<organism evidence="2 3">
    <name type="scientific">Penicillium decumbens</name>
    <dbReference type="NCBI Taxonomy" id="69771"/>
    <lineage>
        <taxon>Eukaryota</taxon>
        <taxon>Fungi</taxon>
        <taxon>Dikarya</taxon>
        <taxon>Ascomycota</taxon>
        <taxon>Pezizomycotina</taxon>
        <taxon>Eurotiomycetes</taxon>
        <taxon>Eurotiomycetidae</taxon>
        <taxon>Eurotiales</taxon>
        <taxon>Aspergillaceae</taxon>
        <taxon>Penicillium</taxon>
    </lineage>
</organism>
<evidence type="ECO:0000256" key="1">
    <source>
        <dbReference type="SAM" id="MobiDB-lite"/>
    </source>
</evidence>
<gene>
    <name evidence="2" type="ORF">PENDEC_c003G07123</name>
</gene>
<accession>A0A1V6PK75</accession>
<dbReference type="PANTHER" id="PTHR14778:SF2">
    <property type="entry name" value="KINETOCHORE-ASSOCIATED PROTEIN DSN1 HOMOLOG"/>
    <property type="match status" value="1"/>
</dbReference>
<protein>
    <recommendedName>
        <fullName evidence="4">Mis12-Mtw1 family protein</fullName>
    </recommendedName>
</protein>
<comment type="caution">
    <text evidence="2">The sequence shown here is derived from an EMBL/GenBank/DDBJ whole genome shotgun (WGS) entry which is preliminary data.</text>
</comment>
<feature type="region of interest" description="Disordered" evidence="1">
    <location>
        <begin position="510"/>
        <end position="542"/>
    </location>
</feature>
<feature type="compositionally biased region" description="Basic residues" evidence="1">
    <location>
        <begin position="113"/>
        <end position="124"/>
    </location>
</feature>
<dbReference type="GO" id="GO:0007059">
    <property type="term" value="P:chromosome segregation"/>
    <property type="evidence" value="ECO:0007669"/>
    <property type="project" value="InterPro"/>
</dbReference>
<evidence type="ECO:0008006" key="4">
    <source>
        <dbReference type="Google" id="ProtNLM"/>
    </source>
</evidence>
<sequence>MTTAVLAPLLTKTKRREPLGTIAMAASQAQSRLTPASGGAGKGRGESRTTRNSKNKQGLEEPINDGKRKADYEEDADGFQFSIVPSKKKPRPSLEAVPEVPQSNVENAPPKSTPRRGRPPKKRVGEKASASAVPVKRQTTELPSRRPTRGTAKGADTEQEPQPESATRSLPTREPREDQLEEKKRKRGRPGRPKSTEQNGLRSPDQPSAGTKIALPVADTPVMQRNKELRGGKSDKGRRRSSLGLRGRRASSLIDTGASNALPHREVNTADFYKHIADNGLPEPRRMRQLLIWCATRAIGDKRLGSQSDDQSARLAARAIQEELLKEFSSNSELSNWFSREDVNPPTMIVKKPNPRNVQNTDKIKDLEEQIQKLQKERHALNALSKQPAIPRISETDQPKSERYPNEYSPNQIDLSLLDPHQQSILASLDPSPKAQQPDDASSPSTIRPPMSPSTVSSRLSRITTGLAPTLDTFAAGIHDIEMYRTTADAVSARILRTCAQRLEERDAFNTQQRLAIEGDGDDDDDEQRPPSQRVERPRQDIGVILGALSRLERR</sequence>
<proteinExistence type="predicted"/>
<feature type="region of interest" description="Disordered" evidence="1">
    <location>
        <begin position="429"/>
        <end position="461"/>
    </location>
</feature>
<dbReference type="AlphaFoldDB" id="A0A1V6PK75"/>
<feature type="compositionally biased region" description="Polar residues" evidence="1">
    <location>
        <begin position="196"/>
        <end position="209"/>
    </location>
</feature>
<feature type="compositionally biased region" description="Basic residues" evidence="1">
    <location>
        <begin position="236"/>
        <end position="249"/>
    </location>
</feature>
<dbReference type="Pfam" id="PF08202">
    <property type="entry name" value="MIS13"/>
    <property type="match status" value="1"/>
</dbReference>